<evidence type="ECO:0000313" key="2">
    <source>
        <dbReference type="Proteomes" id="UP001162030"/>
    </source>
</evidence>
<organism evidence="1 2">
    <name type="scientific">Methylocaldum szegediense</name>
    <dbReference type="NCBI Taxonomy" id="73780"/>
    <lineage>
        <taxon>Bacteria</taxon>
        <taxon>Pseudomonadati</taxon>
        <taxon>Pseudomonadota</taxon>
        <taxon>Gammaproteobacteria</taxon>
        <taxon>Methylococcales</taxon>
        <taxon>Methylococcaceae</taxon>
        <taxon>Methylocaldum</taxon>
    </lineage>
</organism>
<evidence type="ECO:0000313" key="1">
    <source>
        <dbReference type="EMBL" id="CAI8865147.1"/>
    </source>
</evidence>
<keyword evidence="2" id="KW-1185">Reference proteome</keyword>
<proteinExistence type="predicted"/>
<sequence>MASDPRCEVKYYGNNSLLKLLCFEVISGIEPCFLFNSQ</sequence>
<protein>
    <submittedName>
        <fullName evidence="1">Uncharacterized protein</fullName>
    </submittedName>
</protein>
<reference evidence="1 2" key="1">
    <citation type="submission" date="2023-03" db="EMBL/GenBank/DDBJ databases">
        <authorList>
            <person name="Pearce D."/>
        </authorList>
    </citation>
    <scope>NUCLEOTIDE SEQUENCE [LARGE SCALE GENOMIC DNA]</scope>
    <source>
        <strain evidence="1">Msz</strain>
    </source>
</reference>
<dbReference type="Proteomes" id="UP001162030">
    <property type="component" value="Chromosome"/>
</dbReference>
<gene>
    <name evidence="1" type="ORF">MSZNOR_2770</name>
</gene>
<dbReference type="EMBL" id="OX458333">
    <property type="protein sequence ID" value="CAI8865147.1"/>
    <property type="molecule type" value="Genomic_DNA"/>
</dbReference>
<accession>A0ABN8X739</accession>
<name>A0ABN8X739_9GAMM</name>